<dbReference type="OrthoDB" id="9813719at2"/>
<evidence type="ECO:0000313" key="5">
    <source>
        <dbReference type="Proteomes" id="UP000001369"/>
    </source>
</evidence>
<gene>
    <name evidence="4" type="ordered locus">SULAZ_0375</name>
</gene>
<dbReference type="PANTHER" id="PTHR13504">
    <property type="entry name" value="FIDO DOMAIN-CONTAINING PROTEIN DDB_G0283145"/>
    <property type="match status" value="1"/>
</dbReference>
<dbReference type="Pfam" id="PF02661">
    <property type="entry name" value="Fic"/>
    <property type="match status" value="1"/>
</dbReference>
<dbReference type="KEGG" id="saf:SULAZ_0375"/>
<name>C1DTD2_SULAA</name>
<dbReference type="STRING" id="204536.SULAZ_0375"/>
<dbReference type="InterPro" id="IPR003812">
    <property type="entry name" value="Fido"/>
</dbReference>
<dbReference type="Proteomes" id="UP000001369">
    <property type="component" value="Chromosome"/>
</dbReference>
<dbReference type="HOGENOM" id="CLU_064957_0_0_0"/>
<sequence>MIDEKLIKKRKEILENLGGLPEPKVKNKEWLYLLEEETRNSIMIEGFFISGKELKEVLSKNQPITRTEEEAFNYFRTATFIYELAYENYKQKEFLFGASLIRQINKSLGKSGEFRKGKIKIAGAKFNPPESYIEEWVKIFVDFAIFVEKNFNLEYLSLLHGFFEEIHPFSDGNGRTGRILLNYFLISKGYPPAIIKGDEDNKKLYYKGLEEIDIQLSEIFKKYENKPPKKEEVINKLKTTKSTILRDIISKSLRSSLDTIIVGIYEKQGKKITTCIRFTIPSRLQPIKCKTVNKKR</sequence>
<dbReference type="PANTHER" id="PTHR13504:SF38">
    <property type="entry name" value="FIDO DOMAIN-CONTAINING PROTEIN"/>
    <property type="match status" value="1"/>
</dbReference>
<keyword evidence="2" id="KW-0067">ATP-binding</keyword>
<proteinExistence type="predicted"/>
<dbReference type="PROSITE" id="PS51459">
    <property type="entry name" value="FIDO"/>
    <property type="match status" value="1"/>
</dbReference>
<dbReference type="AlphaFoldDB" id="C1DTD2"/>
<organism evidence="4 5">
    <name type="scientific">Sulfurihydrogenibium azorense (strain DSM 15241 / OCM 825 / Az-Fu1)</name>
    <dbReference type="NCBI Taxonomy" id="204536"/>
    <lineage>
        <taxon>Bacteria</taxon>
        <taxon>Pseudomonadati</taxon>
        <taxon>Aquificota</taxon>
        <taxon>Aquificia</taxon>
        <taxon>Aquificales</taxon>
        <taxon>Hydrogenothermaceae</taxon>
        <taxon>Sulfurihydrogenibium</taxon>
    </lineage>
</organism>
<keyword evidence="5" id="KW-1185">Reference proteome</keyword>
<dbReference type="GO" id="GO:0005524">
    <property type="term" value="F:ATP binding"/>
    <property type="evidence" value="ECO:0007669"/>
    <property type="project" value="UniProtKB-KW"/>
</dbReference>
<dbReference type="EMBL" id="CP001229">
    <property type="protein sequence ID" value="ACN98626.1"/>
    <property type="molecule type" value="Genomic_DNA"/>
</dbReference>
<feature type="binding site" evidence="2">
    <location>
        <begin position="205"/>
        <end position="206"/>
    </location>
    <ligand>
        <name>ATP</name>
        <dbReference type="ChEBI" id="CHEBI:30616"/>
    </ligand>
</feature>
<evidence type="ECO:0000313" key="4">
    <source>
        <dbReference type="EMBL" id="ACN98626.1"/>
    </source>
</evidence>
<keyword evidence="2" id="KW-0547">Nucleotide-binding</keyword>
<dbReference type="RefSeq" id="WP_012673948.1">
    <property type="nucleotide sequence ID" value="NC_012438.1"/>
</dbReference>
<accession>C1DTD2</accession>
<protein>
    <submittedName>
        <fullName evidence="4">Fic protein family</fullName>
    </submittedName>
</protein>
<evidence type="ECO:0000259" key="3">
    <source>
        <dbReference type="PROSITE" id="PS51459"/>
    </source>
</evidence>
<dbReference type="SUPFAM" id="SSF140931">
    <property type="entry name" value="Fic-like"/>
    <property type="match status" value="1"/>
</dbReference>
<dbReference type="eggNOG" id="COG3177">
    <property type="taxonomic scope" value="Bacteria"/>
</dbReference>
<feature type="active site" evidence="1">
    <location>
        <position position="167"/>
    </location>
</feature>
<dbReference type="InterPro" id="IPR040198">
    <property type="entry name" value="Fido_containing"/>
</dbReference>
<dbReference type="InterPro" id="IPR036597">
    <property type="entry name" value="Fido-like_dom_sf"/>
</dbReference>
<feature type="binding site" evidence="2">
    <location>
        <begin position="171"/>
        <end position="178"/>
    </location>
    <ligand>
        <name>ATP</name>
        <dbReference type="ChEBI" id="CHEBI:30616"/>
    </ligand>
</feature>
<feature type="domain" description="Fido" evidence="3">
    <location>
        <begin position="96"/>
        <end position="225"/>
    </location>
</feature>
<reference evidence="4 5" key="1">
    <citation type="journal article" date="2009" name="J. Bacteriol.">
        <title>Complete and draft genome sequences of six members of the Aquificales.</title>
        <authorList>
            <person name="Reysenbach A.L."/>
            <person name="Hamamura N."/>
            <person name="Podar M."/>
            <person name="Griffiths E."/>
            <person name="Ferreira S."/>
            <person name="Hochstein R."/>
            <person name="Heidelberg J."/>
            <person name="Johnson J."/>
            <person name="Mead D."/>
            <person name="Pohorille A."/>
            <person name="Sarmiento M."/>
            <person name="Schweighofer K."/>
            <person name="Seshadri R."/>
            <person name="Voytek M.A."/>
        </authorList>
    </citation>
    <scope>NUCLEOTIDE SEQUENCE [LARGE SCALE GENOMIC DNA]</scope>
    <source>
        <strain evidence="5">Az-Fu1 / DSM 15241 / OCM 825</strain>
    </source>
</reference>
<evidence type="ECO:0000256" key="2">
    <source>
        <dbReference type="PIRSR" id="PIRSR640198-2"/>
    </source>
</evidence>
<dbReference type="Gene3D" id="1.10.3290.10">
    <property type="entry name" value="Fido-like domain"/>
    <property type="match status" value="1"/>
</dbReference>
<evidence type="ECO:0000256" key="1">
    <source>
        <dbReference type="PIRSR" id="PIRSR640198-1"/>
    </source>
</evidence>